<accession>A0AB39HTH0</accession>
<feature type="domain" description="Phosphatidic acid phosphatase type 2/haloperoxidase" evidence="2">
    <location>
        <begin position="86"/>
        <end position="199"/>
    </location>
</feature>
<evidence type="ECO:0000256" key="1">
    <source>
        <dbReference type="SAM" id="Phobius"/>
    </source>
</evidence>
<dbReference type="CDD" id="cd03392">
    <property type="entry name" value="PAP2_like_2"/>
    <property type="match status" value="1"/>
</dbReference>
<dbReference type="InterPro" id="IPR036938">
    <property type="entry name" value="PAP2/HPO_sf"/>
</dbReference>
<dbReference type="Pfam" id="PF01569">
    <property type="entry name" value="PAP2"/>
    <property type="match status" value="1"/>
</dbReference>
<reference evidence="3" key="1">
    <citation type="submission" date="2024-07" db="EMBL/GenBank/DDBJ databases">
        <title>Halotolerant mesophilic bacterium Ornithinibacillus sp. 4-3, sp. nov., isolated from soil.</title>
        <authorList>
            <person name="Sidarenka A.V."/>
            <person name="Guliayeva D.E."/>
            <person name="Leanovich S.I."/>
            <person name="Hileuskaya K.S."/>
            <person name="Akhremchuk A.E."/>
            <person name="Sikolenko M.A."/>
            <person name="Valentovich L.N."/>
        </authorList>
    </citation>
    <scope>NUCLEOTIDE SEQUENCE</scope>
    <source>
        <strain evidence="3">4-3</strain>
    </source>
</reference>
<feature type="transmembrane region" description="Helical" evidence="1">
    <location>
        <begin position="60"/>
        <end position="81"/>
    </location>
</feature>
<name>A0AB39HTH0_9BACI</name>
<dbReference type="RefSeq" id="WP_368654518.1">
    <property type="nucleotide sequence ID" value="NZ_CP162599.1"/>
</dbReference>
<dbReference type="PANTHER" id="PTHR14969:SF13">
    <property type="entry name" value="AT30094P"/>
    <property type="match status" value="1"/>
</dbReference>
<sequence>MRRNRAIFIVVFVSLLIAGVVTFFVMLSDGVTAIDQYIINMVDTIDSPAFHSFIMFITKLGSHVFLIPFTLVVMFFLYWLYRDWLTPLILAVGTLTGLILNRVIKVLVARERPQILAEADAEGYSFPSGHSMIPIICYGLLMCFLILHPKTKDWKNIYMIFFPILIVTVAFSRVMLNVHYFTDIVAGLMLGLNLVILFFAIYRYLRRDKISEWSMDRERKETP</sequence>
<dbReference type="InterPro" id="IPR000326">
    <property type="entry name" value="PAP2/HPO"/>
</dbReference>
<feature type="transmembrane region" description="Helical" evidence="1">
    <location>
        <begin position="184"/>
        <end position="205"/>
    </location>
</feature>
<proteinExistence type="predicted"/>
<dbReference type="SUPFAM" id="SSF48317">
    <property type="entry name" value="Acid phosphatase/Vanadium-dependent haloperoxidase"/>
    <property type="match status" value="1"/>
</dbReference>
<keyword evidence="1" id="KW-0472">Membrane</keyword>
<dbReference type="SMART" id="SM00014">
    <property type="entry name" value="acidPPc"/>
    <property type="match status" value="1"/>
</dbReference>
<dbReference type="Gene3D" id="1.20.144.10">
    <property type="entry name" value="Phosphatidic acid phosphatase type 2/haloperoxidase"/>
    <property type="match status" value="2"/>
</dbReference>
<dbReference type="PANTHER" id="PTHR14969">
    <property type="entry name" value="SPHINGOSINE-1-PHOSPHATE PHOSPHOHYDROLASE"/>
    <property type="match status" value="1"/>
</dbReference>
<evidence type="ECO:0000259" key="2">
    <source>
        <dbReference type="SMART" id="SM00014"/>
    </source>
</evidence>
<feature type="transmembrane region" description="Helical" evidence="1">
    <location>
        <begin position="159"/>
        <end position="178"/>
    </location>
</feature>
<evidence type="ECO:0000313" key="3">
    <source>
        <dbReference type="EMBL" id="XDK33840.1"/>
    </source>
</evidence>
<keyword evidence="1" id="KW-0812">Transmembrane</keyword>
<gene>
    <name evidence="3" type="ORF">AB4Y30_05665</name>
</gene>
<dbReference type="AlphaFoldDB" id="A0AB39HTH0"/>
<feature type="transmembrane region" description="Helical" evidence="1">
    <location>
        <begin position="128"/>
        <end position="147"/>
    </location>
</feature>
<keyword evidence="1" id="KW-1133">Transmembrane helix</keyword>
<organism evidence="3">
    <name type="scientific">Ornithinibacillus sp. 4-3</name>
    <dbReference type="NCBI Taxonomy" id="3231488"/>
    <lineage>
        <taxon>Bacteria</taxon>
        <taxon>Bacillati</taxon>
        <taxon>Bacillota</taxon>
        <taxon>Bacilli</taxon>
        <taxon>Bacillales</taxon>
        <taxon>Bacillaceae</taxon>
        <taxon>Ornithinibacillus</taxon>
    </lineage>
</organism>
<feature type="transmembrane region" description="Helical" evidence="1">
    <location>
        <begin position="7"/>
        <end position="27"/>
    </location>
</feature>
<dbReference type="EMBL" id="CP162599">
    <property type="protein sequence ID" value="XDK33840.1"/>
    <property type="molecule type" value="Genomic_DNA"/>
</dbReference>
<protein>
    <submittedName>
        <fullName evidence="3">Phosphatase PAP2 family protein</fullName>
    </submittedName>
</protein>
<feature type="transmembrane region" description="Helical" evidence="1">
    <location>
        <begin position="88"/>
        <end position="108"/>
    </location>
</feature>